<evidence type="ECO:0000313" key="1">
    <source>
        <dbReference type="EMBL" id="GET93643.1"/>
    </source>
</evidence>
<dbReference type="Proteomes" id="UP000419144">
    <property type="component" value="Unassembled WGS sequence"/>
</dbReference>
<dbReference type="EMBL" id="BLBS01000057">
    <property type="protein sequence ID" value="GET93643.1"/>
    <property type="molecule type" value="Genomic_DNA"/>
</dbReference>
<name>A0A640KVG8_LEITA</name>
<comment type="caution">
    <text evidence="1">The sequence shown here is derived from an EMBL/GenBank/DDBJ whole genome shotgun (WGS) entry which is preliminary data.</text>
</comment>
<sequence>MCLFLPCNDDSLERPPISSTSVLSSLLHSPASASCHILCISLVGVMCGEGDTSRSFSSAVSHSLACMLVSSPLLSAAAQALVLLFSMLSFVHVVNGWSGADAYTIVLLEGFDTDVTLQNEFYNAPNGTLLTISRSGYRLMNGATAPSTSAPTFSATRRASALAKETASVPVYALNERLSTSMAYQGMKTMDAPLPFRCRLSGEWVVWSKGQLRRSGLDEQPDGKGTEEEPILLHCRLPLPQNRTEQALQQRRYIERNHAAMSAALEAWWHTAPSEKSSRCLYGDGEKALTGRDRYYELCPAGVVYRVQHQLLKRLLQQSSLHRGTESISVNAKETPNVLNFLHTMHHSLSSRQTILQNPLYSGVFEEIGRYHSRLSKPQWNTEYLVWESWYPSTNPCATHYTILSNFSRVGIHDESVSTQARRAPRAVRPRDAYWKTVVRFRCPSHRSANETKKMSVWTVTEARQLCEYHVEVMSDLVCGWEQELDSFQVNPVPCVVVD</sequence>
<dbReference type="OrthoDB" id="271467at2759"/>
<dbReference type="AlphaFoldDB" id="A0A640KVG8"/>
<gene>
    <name evidence="1" type="ORF">LtaPh_3655900</name>
</gene>
<dbReference type="VEuPathDB" id="TriTrypDB:LtaPh_3655900"/>
<keyword evidence="2" id="KW-1185">Reference proteome</keyword>
<reference evidence="1" key="1">
    <citation type="submission" date="2019-11" db="EMBL/GenBank/DDBJ databases">
        <title>Leishmania tarentolae CDS.</title>
        <authorList>
            <person name="Goto Y."/>
            <person name="Yamagishi J."/>
        </authorList>
    </citation>
    <scope>NUCLEOTIDE SEQUENCE [LARGE SCALE GENOMIC DNA]</scope>
    <source>
        <strain evidence="1">Parrot Tar II</strain>
    </source>
</reference>
<accession>A0A640KVG8</accession>
<protein>
    <submittedName>
        <fullName evidence="1">Uncharacterized protein</fullName>
    </submittedName>
</protein>
<proteinExistence type="predicted"/>
<evidence type="ECO:0000313" key="2">
    <source>
        <dbReference type="Proteomes" id="UP000419144"/>
    </source>
</evidence>
<organism evidence="1 2">
    <name type="scientific">Leishmania tarentolae</name>
    <name type="common">Sauroleishmania tarentolae</name>
    <dbReference type="NCBI Taxonomy" id="5689"/>
    <lineage>
        <taxon>Eukaryota</taxon>
        <taxon>Discoba</taxon>
        <taxon>Euglenozoa</taxon>
        <taxon>Kinetoplastea</taxon>
        <taxon>Metakinetoplastina</taxon>
        <taxon>Trypanosomatida</taxon>
        <taxon>Trypanosomatidae</taxon>
        <taxon>Leishmaniinae</taxon>
        <taxon>Leishmania</taxon>
        <taxon>lizard Leishmania</taxon>
    </lineage>
</organism>